<name>A0ABS6B998_9NOCA</name>
<reference evidence="1 2" key="1">
    <citation type="submission" date="2021-06" db="EMBL/GenBank/DDBJ databases">
        <title>Actinomycetes sequencing.</title>
        <authorList>
            <person name="Shan Q."/>
        </authorList>
    </citation>
    <scope>NUCLEOTIDE SEQUENCE [LARGE SCALE GENOMIC DNA]</scope>
    <source>
        <strain evidence="1 2">NEAU-G5</strain>
    </source>
</reference>
<proteinExistence type="predicted"/>
<organism evidence="1 2">
    <name type="scientific">Nocardia albiluteola</name>
    <dbReference type="NCBI Taxonomy" id="2842303"/>
    <lineage>
        <taxon>Bacteria</taxon>
        <taxon>Bacillati</taxon>
        <taxon>Actinomycetota</taxon>
        <taxon>Actinomycetes</taxon>
        <taxon>Mycobacteriales</taxon>
        <taxon>Nocardiaceae</taxon>
        <taxon>Nocardia</taxon>
    </lineage>
</organism>
<dbReference type="RefSeq" id="WP_215922959.1">
    <property type="nucleotide sequence ID" value="NZ_JAHKNI010000017.1"/>
</dbReference>
<comment type="caution">
    <text evidence="1">The sequence shown here is derived from an EMBL/GenBank/DDBJ whole genome shotgun (WGS) entry which is preliminary data.</text>
</comment>
<evidence type="ECO:0000313" key="1">
    <source>
        <dbReference type="EMBL" id="MBU3066872.1"/>
    </source>
</evidence>
<evidence type="ECO:0000313" key="2">
    <source>
        <dbReference type="Proteomes" id="UP000733379"/>
    </source>
</evidence>
<dbReference type="EMBL" id="JAHKNI010000017">
    <property type="protein sequence ID" value="MBU3066872.1"/>
    <property type="molecule type" value="Genomic_DNA"/>
</dbReference>
<evidence type="ECO:0008006" key="3">
    <source>
        <dbReference type="Google" id="ProtNLM"/>
    </source>
</evidence>
<sequence length="102" mass="11539">MSYDLLHDAMHRLPGFPDHEAAADRNTNRPGRVRAVRWNTRGNAAGKARARRWNTDGNEAAAVRAARWNSNARAERNHAEAPRVFVSLQESIARRLGQGERR</sequence>
<gene>
    <name evidence="1" type="ORF">KO481_35800</name>
</gene>
<accession>A0ABS6B998</accession>
<protein>
    <recommendedName>
        <fullName evidence="3">HK97 gp10 family phage protein</fullName>
    </recommendedName>
</protein>
<keyword evidence="2" id="KW-1185">Reference proteome</keyword>
<dbReference type="Proteomes" id="UP000733379">
    <property type="component" value="Unassembled WGS sequence"/>
</dbReference>